<name>A0A1W2E505_9SPHI</name>
<evidence type="ECO:0000313" key="1">
    <source>
        <dbReference type="EMBL" id="SMD04849.1"/>
    </source>
</evidence>
<sequence>MANFTLTPETWQKVKIKFLRKYRDLAQADLNFIPGEEDQLVAQLMDLVKRDKAYVEFTIQKALADPDGNRL</sequence>
<accession>A0A1W2E505</accession>
<dbReference type="STRING" id="475255.SAMN04488101_11036"/>
<organism evidence="1 2">
    <name type="scientific">Pedobacter nyackensis</name>
    <dbReference type="NCBI Taxonomy" id="475255"/>
    <lineage>
        <taxon>Bacteria</taxon>
        <taxon>Pseudomonadati</taxon>
        <taxon>Bacteroidota</taxon>
        <taxon>Sphingobacteriia</taxon>
        <taxon>Sphingobacteriales</taxon>
        <taxon>Sphingobacteriaceae</taxon>
        <taxon>Pedobacter</taxon>
    </lineage>
</organism>
<evidence type="ECO:0000313" key="2">
    <source>
        <dbReference type="Proteomes" id="UP000192678"/>
    </source>
</evidence>
<dbReference type="Proteomes" id="UP000192678">
    <property type="component" value="Unassembled WGS sequence"/>
</dbReference>
<dbReference type="AlphaFoldDB" id="A0A1W2E505"/>
<dbReference type="EMBL" id="FWYB01000010">
    <property type="protein sequence ID" value="SMD04849.1"/>
    <property type="molecule type" value="Genomic_DNA"/>
</dbReference>
<gene>
    <name evidence="1" type="ORF">SAMN04488101_11036</name>
</gene>
<protein>
    <submittedName>
        <fullName evidence="1">Uncharacterized protein</fullName>
    </submittedName>
</protein>
<reference evidence="1 2" key="1">
    <citation type="submission" date="2017-04" db="EMBL/GenBank/DDBJ databases">
        <authorList>
            <person name="Afonso C.L."/>
            <person name="Miller P.J."/>
            <person name="Scott M.A."/>
            <person name="Spackman E."/>
            <person name="Goraichik I."/>
            <person name="Dimitrov K.M."/>
            <person name="Suarez D.L."/>
            <person name="Swayne D.E."/>
        </authorList>
    </citation>
    <scope>NUCLEOTIDE SEQUENCE [LARGE SCALE GENOMIC DNA]</scope>
    <source>
        <strain evidence="1 2">DSM 19625</strain>
    </source>
</reference>
<dbReference type="OrthoDB" id="770226at2"/>
<dbReference type="RefSeq" id="WP_084290759.1">
    <property type="nucleotide sequence ID" value="NZ_FWYB01000010.1"/>
</dbReference>
<proteinExistence type="predicted"/>
<keyword evidence="2" id="KW-1185">Reference proteome</keyword>